<evidence type="ECO:0000256" key="3">
    <source>
        <dbReference type="ARBA" id="ARBA00022989"/>
    </source>
</evidence>
<feature type="compositionally biased region" description="Polar residues" evidence="7">
    <location>
        <begin position="1271"/>
        <end position="1280"/>
    </location>
</feature>
<dbReference type="PROSITE" id="PS51233">
    <property type="entry name" value="VWFD"/>
    <property type="match status" value="1"/>
</dbReference>
<feature type="transmembrane region" description="Helical" evidence="8">
    <location>
        <begin position="1167"/>
        <end position="1192"/>
    </location>
</feature>
<reference evidence="14" key="1">
    <citation type="submission" date="2020-07" db="EMBL/GenBank/DDBJ databases">
        <title>The High-quality genome of the commercially important snow crab, Chionoecetes opilio.</title>
        <authorList>
            <person name="Jeong J.-H."/>
            <person name="Ryu S."/>
        </authorList>
    </citation>
    <scope>NUCLEOTIDE SEQUENCE</scope>
    <source>
        <strain evidence="14">MADBK_172401_WGS</strain>
        <tissue evidence="14">Digestive gland</tissue>
    </source>
</reference>
<dbReference type="InterPro" id="IPR000436">
    <property type="entry name" value="Sushi_SCR_CCP_dom"/>
</dbReference>
<dbReference type="InterPro" id="IPR056619">
    <property type="entry name" value="C8-3_MUC4"/>
</dbReference>
<dbReference type="PROSITE" id="PS50923">
    <property type="entry name" value="SUSHI"/>
    <property type="match status" value="1"/>
</dbReference>
<evidence type="ECO:0000259" key="10">
    <source>
        <dbReference type="PROSITE" id="PS50856"/>
    </source>
</evidence>
<dbReference type="SMART" id="SM00032">
    <property type="entry name" value="CCP"/>
    <property type="match status" value="1"/>
</dbReference>
<dbReference type="PANTHER" id="PTHR13802:SF52">
    <property type="entry name" value="MUCIN-4"/>
    <property type="match status" value="1"/>
</dbReference>
<dbReference type="SUPFAM" id="SSF57535">
    <property type="entry name" value="Complement control module/SCR domain"/>
    <property type="match status" value="1"/>
</dbReference>
<accession>A0A8J4YWR2</accession>
<dbReference type="InterPro" id="IPR001846">
    <property type="entry name" value="VWF_type-D"/>
</dbReference>
<keyword evidence="5" id="KW-1015">Disulfide bond</keyword>
<keyword evidence="4 8" id="KW-0472">Membrane</keyword>
<dbReference type="InterPro" id="IPR035976">
    <property type="entry name" value="Sushi/SCR/CCP_sf"/>
</dbReference>
<organism evidence="14 15">
    <name type="scientific">Chionoecetes opilio</name>
    <name type="common">Atlantic snow crab</name>
    <name type="synonym">Cancer opilio</name>
    <dbReference type="NCBI Taxonomy" id="41210"/>
    <lineage>
        <taxon>Eukaryota</taxon>
        <taxon>Metazoa</taxon>
        <taxon>Ecdysozoa</taxon>
        <taxon>Arthropoda</taxon>
        <taxon>Crustacea</taxon>
        <taxon>Multicrustacea</taxon>
        <taxon>Malacostraca</taxon>
        <taxon>Eumalacostraca</taxon>
        <taxon>Eucarida</taxon>
        <taxon>Decapoda</taxon>
        <taxon>Pleocyemata</taxon>
        <taxon>Brachyura</taxon>
        <taxon>Eubrachyura</taxon>
        <taxon>Majoidea</taxon>
        <taxon>Majidae</taxon>
        <taxon>Chionoecetes</taxon>
    </lineage>
</organism>
<gene>
    <name evidence="14" type="primary">MESH</name>
    <name evidence="14" type="ORF">GWK47_029143</name>
</gene>
<feature type="signal peptide" evidence="9">
    <location>
        <begin position="1"/>
        <end position="20"/>
    </location>
</feature>
<dbReference type="Pfam" id="PF00094">
    <property type="entry name" value="VWD"/>
    <property type="match status" value="1"/>
</dbReference>
<evidence type="ECO:0000256" key="8">
    <source>
        <dbReference type="SAM" id="Phobius"/>
    </source>
</evidence>
<dbReference type="SUPFAM" id="SSF81296">
    <property type="entry name" value="E set domains"/>
    <property type="match status" value="1"/>
</dbReference>
<dbReference type="PROSITE" id="PS50856">
    <property type="entry name" value="AMOP"/>
    <property type="match status" value="1"/>
</dbReference>
<dbReference type="SMART" id="SM00723">
    <property type="entry name" value="AMOP"/>
    <property type="match status" value="1"/>
</dbReference>
<feature type="region of interest" description="Disordered" evidence="7">
    <location>
        <begin position="1247"/>
        <end position="1305"/>
    </location>
</feature>
<comment type="caution">
    <text evidence="14">The sequence shown here is derived from an EMBL/GenBank/DDBJ whole genome shotgun (WGS) entry which is preliminary data.</text>
</comment>
<evidence type="ECO:0000259" key="13">
    <source>
        <dbReference type="PROSITE" id="PS51233"/>
    </source>
</evidence>
<evidence type="ECO:0000256" key="6">
    <source>
        <dbReference type="PROSITE-ProRule" id="PRU00302"/>
    </source>
</evidence>
<feature type="domain" description="NIDO" evidence="12">
    <location>
        <begin position="213"/>
        <end position="379"/>
    </location>
</feature>
<dbReference type="SMART" id="SM00216">
    <property type="entry name" value="VWD"/>
    <property type="match status" value="1"/>
</dbReference>
<evidence type="ECO:0000313" key="15">
    <source>
        <dbReference type="Proteomes" id="UP000770661"/>
    </source>
</evidence>
<dbReference type="InterPro" id="IPR005533">
    <property type="entry name" value="AMOP_dom"/>
</dbReference>
<dbReference type="GO" id="GO:0007160">
    <property type="term" value="P:cell-matrix adhesion"/>
    <property type="evidence" value="ECO:0007669"/>
    <property type="project" value="InterPro"/>
</dbReference>
<evidence type="ECO:0000259" key="12">
    <source>
        <dbReference type="PROSITE" id="PS51220"/>
    </source>
</evidence>
<keyword evidence="9" id="KW-0732">Signal</keyword>
<keyword evidence="3 8" id="KW-1133">Transmembrane helix</keyword>
<evidence type="ECO:0000256" key="1">
    <source>
        <dbReference type="ARBA" id="ARBA00004370"/>
    </source>
</evidence>
<keyword evidence="2 8" id="KW-0812">Transmembrane</keyword>
<evidence type="ECO:0000256" key="7">
    <source>
        <dbReference type="SAM" id="MobiDB-lite"/>
    </source>
</evidence>
<protein>
    <submittedName>
        <fullName evidence="14">Protein mesh</fullName>
    </submittedName>
</protein>
<feature type="compositionally biased region" description="Low complexity" evidence="7">
    <location>
        <begin position="1281"/>
        <end position="1290"/>
    </location>
</feature>
<keyword evidence="6" id="KW-0768">Sushi</keyword>
<evidence type="ECO:0000259" key="11">
    <source>
        <dbReference type="PROSITE" id="PS50923"/>
    </source>
</evidence>
<proteinExistence type="predicted"/>
<dbReference type="InterPro" id="IPR014756">
    <property type="entry name" value="Ig_E-set"/>
</dbReference>
<dbReference type="Pfam" id="PF01833">
    <property type="entry name" value="TIG"/>
    <property type="match status" value="1"/>
</dbReference>
<dbReference type="Pfam" id="PF03782">
    <property type="entry name" value="AMOP"/>
    <property type="match status" value="2"/>
</dbReference>
<dbReference type="EMBL" id="JACEEZ010000598">
    <property type="protein sequence ID" value="KAG0730026.1"/>
    <property type="molecule type" value="Genomic_DNA"/>
</dbReference>
<dbReference type="InterPro" id="IPR051495">
    <property type="entry name" value="Epithelial_Barrier/Signaling"/>
</dbReference>
<evidence type="ECO:0000256" key="2">
    <source>
        <dbReference type="ARBA" id="ARBA00022692"/>
    </source>
</evidence>
<dbReference type="Gene3D" id="2.60.40.10">
    <property type="entry name" value="Immunoglobulins"/>
    <property type="match status" value="1"/>
</dbReference>
<keyword evidence="15" id="KW-1185">Reference proteome</keyword>
<dbReference type="GO" id="GO:0016020">
    <property type="term" value="C:membrane"/>
    <property type="evidence" value="ECO:0007669"/>
    <property type="project" value="UniProtKB-SubCell"/>
</dbReference>
<feature type="domain" description="VWFD" evidence="13">
    <location>
        <begin position="804"/>
        <end position="1013"/>
    </location>
</feature>
<evidence type="ECO:0000256" key="5">
    <source>
        <dbReference type="ARBA" id="ARBA00023157"/>
    </source>
</evidence>
<dbReference type="SMART" id="SM00539">
    <property type="entry name" value="NIDO"/>
    <property type="match status" value="1"/>
</dbReference>
<comment type="subcellular location">
    <subcellularLocation>
        <location evidence="1">Membrane</location>
    </subcellularLocation>
</comment>
<feature type="chain" id="PRO_5035168466" evidence="9">
    <location>
        <begin position="21"/>
        <end position="1348"/>
    </location>
</feature>
<dbReference type="CDD" id="cd00033">
    <property type="entry name" value="CCP"/>
    <property type="match status" value="1"/>
</dbReference>
<dbReference type="OrthoDB" id="6051552at2759"/>
<dbReference type="PANTHER" id="PTHR13802">
    <property type="entry name" value="MUCIN 4-RELATED"/>
    <property type="match status" value="1"/>
</dbReference>
<feature type="domain" description="AMOP" evidence="10">
    <location>
        <begin position="611"/>
        <end position="791"/>
    </location>
</feature>
<evidence type="ECO:0000256" key="4">
    <source>
        <dbReference type="ARBA" id="ARBA00023136"/>
    </source>
</evidence>
<dbReference type="InterPro" id="IPR013783">
    <property type="entry name" value="Ig-like_fold"/>
</dbReference>
<feature type="region of interest" description="Disordered" evidence="7">
    <location>
        <begin position="73"/>
        <end position="97"/>
    </location>
</feature>
<name>A0A8J4YWR2_CHIOP</name>
<dbReference type="Pfam" id="PF00084">
    <property type="entry name" value="Sushi"/>
    <property type="match status" value="1"/>
</dbReference>
<feature type="domain" description="Sushi" evidence="11">
    <location>
        <begin position="1102"/>
        <end position="1162"/>
    </location>
</feature>
<sequence length="1348" mass="152983">MRRWGLGVVVLVVVCTATRATEPPVVQAQEVDQQLQERLEWVAKVLQKEGRYDPMTSRVAPPTYGAHLMLNLGNSSSRSKRSFDPMSSRMAPSQWQPNSGPYVVTADRLKEIRAEKMYPFFDTDQRGGDGDLEGNINTQNTQVNKQLNFLLPFFGFGLNYTWVSLNGYLGFSDAPFNWANYPLSFPVQEWPNRPDPSFIGPFYSKCNIGELKPGDTDSRRPGVYWRVERDLPSREDQFGVELRERLMWDIREGMVGTAIFRPKHAIIVTWKNVTFAGGSVNTDAKFVTNTFQLVVATDEIRTYTLFNYDYMQWTSHTEAGGSTDEGQGGVPAYVGFNAGNGTRSYEYTPYSQKLYIRDLAVAGNANGFPGRHMFRVDEKILSGCCRREEELKEYPLTFSPEQGNMLGGTLVNLTGPCFKTSYRLTCQFDTNAVEGNVLDDNRATCIMPRLFVSGYVDFSISINNGPYYWKGKFFVETPLTAPEGVWFKDNSYQHHSPEVLDIEWLAGNLTMNRDAQAQISIWGYREISIRPELVYIDLVADGVPNFGYYALTTADYASRDNRDLLDLEMGLLMINLTIPEPLYGLKMSTMVWSRPIPLAWYFRFQWERLFGTSWPTAMCDRWIENDRNLRNFAYEVERCPCLIRQAVADKGRFLPDFSCDKDGNTECDYHFGAIHCVRTALPNEDGAGQQCCYDRDGYLMMTADKMWGGNPHRAHNLGKTPFDEANKNHDQFLHQHLILLLLSSSAPRPSPPLLPQVPSLSHWYHDVIPFYTCCKWQGEQSPGCVTYRFERRVSQDCVGYQSPTAAAVFGDPHIYTFDDLPYTFNGKGEFVLVRVDSVRHKLDVQGRFEQISPNYLHEAKGSMLTAVAARDNISSVVEVRQRPIDAIWRYHLDVIVDGQRIYFDRYSQKIQQFRECVVYTPSNILNQSHVVIMFASGAGVEVMENRGFLGTRIYLPLSFANITRGLFGNWTFEQLDDFTLPDGSLGPAPESGNMLMVHKEFGMPWVLDDKEKPDVGRSLFFHENYRSSNYFYDPDFQPEWDISPVLNFNATTSLEDIKRVCGDSYQCHFDYVVTLRRDFADMTKYYQDQFVNIKSVGLQSVVSCGALPTPPNGRKSTFNFLSGAEVKFDCDPGYVLLGEQRRWCYASGDWNWPEDGEATCVTEAEYLVMQGGITAGTVLAVLLPVLIALLCFTSYLRNKHYYEAAAPDAFRRIPAQNRYPPSAPPSRPVISHPMAPVKSADYSPVTHTAVFRDSPPPQKLLSEAPLRRAYDSSSDLPETPSSHSLSDSDSYTYPGNASPLDVLGCRPMKVPTTFDGDYDTHEPLNNKPVVFQNVLWDIEAEPHKESKV</sequence>
<dbReference type="InterPro" id="IPR002909">
    <property type="entry name" value="IPT_dom"/>
</dbReference>
<dbReference type="PROSITE" id="PS51220">
    <property type="entry name" value="NIDO"/>
    <property type="match status" value="1"/>
</dbReference>
<dbReference type="Pfam" id="PF23263">
    <property type="entry name" value="C8-3_MUC4"/>
    <property type="match status" value="1"/>
</dbReference>
<dbReference type="Gene3D" id="2.10.70.10">
    <property type="entry name" value="Complement Module, domain 1"/>
    <property type="match status" value="1"/>
</dbReference>
<dbReference type="Pfam" id="PF06119">
    <property type="entry name" value="NIDO"/>
    <property type="match status" value="1"/>
</dbReference>
<dbReference type="Proteomes" id="UP000770661">
    <property type="component" value="Unassembled WGS sequence"/>
</dbReference>
<comment type="caution">
    <text evidence="6">Lacks conserved residue(s) required for the propagation of feature annotation.</text>
</comment>
<evidence type="ECO:0000313" key="14">
    <source>
        <dbReference type="EMBL" id="KAG0730026.1"/>
    </source>
</evidence>
<evidence type="ECO:0000256" key="9">
    <source>
        <dbReference type="SAM" id="SignalP"/>
    </source>
</evidence>
<dbReference type="InterPro" id="IPR003886">
    <property type="entry name" value="NIDO_dom"/>
</dbReference>